<dbReference type="PRINTS" id="PR01950">
    <property type="entry name" value="LANCSUPER"/>
</dbReference>
<name>A0A073KLX9_9BACI</name>
<dbReference type="InterPro" id="IPR011009">
    <property type="entry name" value="Kinase-like_dom_sf"/>
</dbReference>
<dbReference type="SMART" id="SM00220">
    <property type="entry name" value="S_TKc"/>
    <property type="match status" value="1"/>
</dbReference>
<dbReference type="PANTHER" id="PTHR24345:SF91">
    <property type="entry name" value="SERINE_THREONINE-PROTEIN KINASE PLK4"/>
    <property type="match status" value="1"/>
</dbReference>
<accession>A0A073KLX9</accession>
<dbReference type="CDD" id="cd04791">
    <property type="entry name" value="LanC_SerThrkinase"/>
    <property type="match status" value="1"/>
</dbReference>
<dbReference type="STRING" id="574375.AZF08_21335"/>
<evidence type="ECO:0000256" key="6">
    <source>
        <dbReference type="PIRSR" id="PIRSR607822-1"/>
    </source>
</evidence>
<dbReference type="GO" id="GO:0005975">
    <property type="term" value="P:carbohydrate metabolic process"/>
    <property type="evidence" value="ECO:0007669"/>
    <property type="project" value="InterPro"/>
</dbReference>
<keyword evidence="6" id="KW-0862">Zinc</keyword>
<dbReference type="GO" id="GO:0031179">
    <property type="term" value="P:peptide modification"/>
    <property type="evidence" value="ECO:0007669"/>
    <property type="project" value="InterPro"/>
</dbReference>
<dbReference type="InterPro" id="IPR000719">
    <property type="entry name" value="Prot_kinase_dom"/>
</dbReference>
<dbReference type="GO" id="GO:0005524">
    <property type="term" value="F:ATP binding"/>
    <property type="evidence" value="ECO:0007669"/>
    <property type="project" value="UniProtKB-KW"/>
</dbReference>
<keyword evidence="9" id="KW-1185">Reference proteome</keyword>
<evidence type="ECO:0000313" key="8">
    <source>
        <dbReference type="EMBL" id="KEK23358.1"/>
    </source>
</evidence>
<comment type="caution">
    <text evidence="8">The sequence shown here is derived from an EMBL/GenBank/DDBJ whole genome shotgun (WGS) entry which is preliminary data.</text>
</comment>
<evidence type="ECO:0000256" key="4">
    <source>
        <dbReference type="ARBA" id="ARBA00022777"/>
    </source>
</evidence>
<reference evidence="8 9" key="1">
    <citation type="submission" date="2014-06" db="EMBL/GenBank/DDBJ databases">
        <title>Draft genome sequence of Bacillus gaemokensis JCM 15801 (MCCC 1A00707).</title>
        <authorList>
            <person name="Lai Q."/>
            <person name="Liu Y."/>
            <person name="Shao Z."/>
        </authorList>
    </citation>
    <scope>NUCLEOTIDE SEQUENCE [LARGE SCALE GENOMIC DNA]</scope>
    <source>
        <strain evidence="8 9">JCM 15801</strain>
    </source>
</reference>
<evidence type="ECO:0000256" key="1">
    <source>
        <dbReference type="ARBA" id="ARBA00022527"/>
    </source>
</evidence>
<dbReference type="Gene3D" id="1.50.10.10">
    <property type="match status" value="1"/>
</dbReference>
<keyword evidence="1" id="KW-0723">Serine/threonine-protein kinase</keyword>
<dbReference type="PANTHER" id="PTHR24345">
    <property type="entry name" value="SERINE/THREONINE-PROTEIN KINASE PLK"/>
    <property type="match status" value="1"/>
</dbReference>
<dbReference type="Gene3D" id="1.10.510.10">
    <property type="entry name" value="Transferase(Phosphotransferase) domain 1"/>
    <property type="match status" value="1"/>
</dbReference>
<dbReference type="GO" id="GO:0046872">
    <property type="term" value="F:metal ion binding"/>
    <property type="evidence" value="ECO:0007669"/>
    <property type="project" value="UniProtKB-KW"/>
</dbReference>
<dbReference type="SMART" id="SM01260">
    <property type="entry name" value="LANC_like"/>
    <property type="match status" value="1"/>
</dbReference>
<dbReference type="GO" id="GO:0004674">
    <property type="term" value="F:protein serine/threonine kinase activity"/>
    <property type="evidence" value="ECO:0007669"/>
    <property type="project" value="UniProtKB-KW"/>
</dbReference>
<evidence type="ECO:0000256" key="3">
    <source>
        <dbReference type="ARBA" id="ARBA00022741"/>
    </source>
</evidence>
<dbReference type="Pfam" id="PF25816">
    <property type="entry name" value="RamC_N"/>
    <property type="match status" value="1"/>
</dbReference>
<feature type="binding site" evidence="6">
    <location>
        <position position="813"/>
    </location>
    <ligand>
        <name>Zn(2+)</name>
        <dbReference type="ChEBI" id="CHEBI:29105"/>
    </ligand>
</feature>
<evidence type="ECO:0000259" key="7">
    <source>
        <dbReference type="PROSITE" id="PS50011"/>
    </source>
</evidence>
<dbReference type="InterPro" id="IPR012341">
    <property type="entry name" value="6hp_glycosidase-like_sf"/>
</dbReference>
<dbReference type="Pfam" id="PF05147">
    <property type="entry name" value="LANC_like"/>
    <property type="match status" value="1"/>
</dbReference>
<dbReference type="Proteomes" id="UP000027778">
    <property type="component" value="Unassembled WGS sequence"/>
</dbReference>
<dbReference type="InterPro" id="IPR058053">
    <property type="entry name" value="RamC_C"/>
</dbReference>
<gene>
    <name evidence="8" type="ORF">BAGA_09575</name>
</gene>
<organism evidence="8 9">
    <name type="scientific">Bacillus gaemokensis</name>
    <dbReference type="NCBI Taxonomy" id="574375"/>
    <lineage>
        <taxon>Bacteria</taxon>
        <taxon>Bacillati</taxon>
        <taxon>Bacillota</taxon>
        <taxon>Bacilli</taxon>
        <taxon>Bacillales</taxon>
        <taxon>Bacillaceae</taxon>
        <taxon>Bacillus</taxon>
        <taxon>Bacillus cereus group</taxon>
    </lineage>
</organism>
<keyword evidence="2" id="KW-0808">Transferase</keyword>
<dbReference type="Pfam" id="PF00069">
    <property type="entry name" value="Pkinase"/>
    <property type="match status" value="1"/>
</dbReference>
<evidence type="ECO:0000313" key="9">
    <source>
        <dbReference type="Proteomes" id="UP000027778"/>
    </source>
</evidence>
<evidence type="ECO:0000256" key="2">
    <source>
        <dbReference type="ARBA" id="ARBA00022679"/>
    </source>
</evidence>
<evidence type="ECO:0000256" key="5">
    <source>
        <dbReference type="ARBA" id="ARBA00022840"/>
    </source>
</evidence>
<feature type="domain" description="Protein kinase" evidence="7">
    <location>
        <begin position="211"/>
        <end position="477"/>
    </location>
</feature>
<feature type="binding site" evidence="6">
    <location>
        <position position="812"/>
    </location>
    <ligand>
        <name>Zn(2+)</name>
        <dbReference type="ChEBI" id="CHEBI:29105"/>
    </ligand>
</feature>
<feature type="binding site" evidence="6">
    <location>
        <position position="767"/>
    </location>
    <ligand>
        <name>Zn(2+)</name>
        <dbReference type="ChEBI" id="CHEBI:29105"/>
    </ligand>
</feature>
<dbReference type="SUPFAM" id="SSF56112">
    <property type="entry name" value="Protein kinase-like (PK-like)"/>
    <property type="match status" value="1"/>
</dbReference>
<dbReference type="SUPFAM" id="SSF158745">
    <property type="entry name" value="LanC-like"/>
    <property type="match status" value="1"/>
</dbReference>
<dbReference type="eggNOG" id="COG0515">
    <property type="taxonomic scope" value="Bacteria"/>
</dbReference>
<dbReference type="EMBL" id="JOTM01000017">
    <property type="protein sequence ID" value="KEK23358.1"/>
    <property type="molecule type" value="Genomic_DNA"/>
</dbReference>
<keyword evidence="6" id="KW-0479">Metal-binding</keyword>
<protein>
    <recommendedName>
        <fullName evidence="7">Protein kinase domain-containing protein</fullName>
    </recommendedName>
</protein>
<keyword evidence="4" id="KW-0418">Kinase</keyword>
<dbReference type="eggNOG" id="COG4403">
    <property type="taxonomic scope" value="Bacteria"/>
</dbReference>
<dbReference type="PROSITE" id="PS50011">
    <property type="entry name" value="PROTEIN_KINASE_DOM"/>
    <property type="match status" value="1"/>
</dbReference>
<dbReference type="InterPro" id="IPR057929">
    <property type="entry name" value="RamC_N"/>
</dbReference>
<dbReference type="AlphaFoldDB" id="A0A073KLX9"/>
<keyword evidence="5" id="KW-0067">ATP-binding</keyword>
<dbReference type="InterPro" id="IPR007822">
    <property type="entry name" value="LANC-like"/>
</dbReference>
<proteinExistence type="predicted"/>
<keyword evidence="3" id="KW-0547">Nucleotide-binding</keyword>
<sequence length="902" mass="101743">MMKGVKPMHKSYLSILENFNLKPNLRYPWASIGYTNQVQGWKLHLSTIETEAMSLLQLVIPFLRDSKVNFKIAQNEKFLGLLNEGAFGSKQVGKFMTIYPHNDSEAKQLAEGLVKITSGFHGPIIPTDLRLGDIVYTRYGGINPIITRDRLGQTFQSIYAPDGTLRIDSYDVPFKSPADIPNPFQEILSRSGTSPLQIESYDSSELLGPGYLVLEVIKADSKGSVFLCLDLRNQDEVCLKIIKQGRPYCVSDQYGRDVRTRLQHQESLHRILSGAVPIPNVDPYFEVNDYGYLPLEYIEGENLKTLILNFYKNGSWDSMNVDKQLQLLTYLRKIIKAINQLHDKGYIHRDLTGSNIWIGKDEQVYLIDLELTHAIDDESPAFCLGTPGFMSPDQNEKKTPTFADDIYALGCVMVLLFTGLDPNHVLFVNKNDLKNRLNELLKSVPDNVIEMITNCLHDDPLIRPNLKNIKLILESYISILNSKLQTTNSPISMISYNKSVDQKDLNNIILKGQQGLLHDVVINKDSGLWLSPPYKKDNKISPTSEPFEMFRDANRGIAGVVYLLGRMARYGYKTKEIKERVQKAIQWLLTSDSGESSPGLHFGEAGVAVALVEAISGGLIERNSEINHFLLKALNGKLDWPDVTHGAAGQGISILYCADRLNDRQLLDFSHRCADFLIKSQKDDGSWEMPPGVEGMSGETLTGFAHGVAGMVYFLAEYSRRFENNEANRAWKAGVNWLIIQSISEDDGKTLEWKYSDKNEDRWIWWCHGSPGIALMFLRLFEQTGNSLYSQMASKALHVLPSDLYHHNLSQCHGLSGLGEIYLEAFRVLGDKEWFRRAQQIAHTLINLRHETEYGTANWLVEDPNAASADLMVGSGGVIHFLLKFLLNNEKIGFPLLLEPIF</sequence>